<evidence type="ECO:0000256" key="6">
    <source>
        <dbReference type="SAM" id="MobiDB-lite"/>
    </source>
</evidence>
<evidence type="ECO:0008006" key="9">
    <source>
        <dbReference type="Google" id="ProtNLM"/>
    </source>
</evidence>
<feature type="region of interest" description="Disordered" evidence="6">
    <location>
        <begin position="1"/>
        <end position="50"/>
    </location>
</feature>
<dbReference type="InterPro" id="IPR009050">
    <property type="entry name" value="Globin-like_sf"/>
</dbReference>
<feature type="compositionally biased region" description="Polar residues" evidence="6">
    <location>
        <begin position="38"/>
        <end position="50"/>
    </location>
</feature>
<dbReference type="Pfam" id="PF01152">
    <property type="entry name" value="Bac_globin"/>
    <property type="match status" value="1"/>
</dbReference>
<feature type="compositionally biased region" description="Low complexity" evidence="6">
    <location>
        <begin position="315"/>
        <end position="325"/>
    </location>
</feature>
<dbReference type="CDD" id="cd00454">
    <property type="entry name" value="TrHb1_N"/>
    <property type="match status" value="1"/>
</dbReference>
<keyword evidence="4" id="KW-0408">Iron</keyword>
<dbReference type="Gene3D" id="1.10.490.10">
    <property type="entry name" value="Globins"/>
    <property type="match status" value="1"/>
</dbReference>
<gene>
    <name evidence="7" type="primary">PLEST008939</name>
    <name evidence="7" type="ORF">PLESTB_000312300</name>
</gene>
<evidence type="ECO:0000256" key="2">
    <source>
        <dbReference type="ARBA" id="ARBA00022617"/>
    </source>
</evidence>
<dbReference type="SUPFAM" id="SSF46458">
    <property type="entry name" value="Globin-like"/>
    <property type="match status" value="1"/>
</dbReference>
<reference evidence="7 8" key="1">
    <citation type="journal article" date="2023" name="Commun. Biol.">
        <title>Reorganization of the ancestral sex-determining regions during the evolution of trioecy in Pleodorina starrii.</title>
        <authorList>
            <person name="Takahashi K."/>
            <person name="Suzuki S."/>
            <person name="Kawai-Toyooka H."/>
            <person name="Yamamoto K."/>
            <person name="Hamaji T."/>
            <person name="Ootsuki R."/>
            <person name="Yamaguchi H."/>
            <person name="Kawachi M."/>
            <person name="Higashiyama T."/>
            <person name="Nozaki H."/>
        </authorList>
    </citation>
    <scope>NUCLEOTIDE SEQUENCE [LARGE SCALE GENOMIC DNA]</scope>
    <source>
        <strain evidence="7 8">NIES-4479</strain>
    </source>
</reference>
<evidence type="ECO:0000256" key="3">
    <source>
        <dbReference type="ARBA" id="ARBA00022723"/>
    </source>
</evidence>
<evidence type="ECO:0000256" key="5">
    <source>
        <dbReference type="SAM" id="Coils"/>
    </source>
</evidence>
<dbReference type="InterPro" id="IPR012292">
    <property type="entry name" value="Globin/Proto"/>
</dbReference>
<keyword evidence="5" id="KW-0175">Coiled coil</keyword>
<protein>
    <recommendedName>
        <fullName evidence="9">Globin</fullName>
    </recommendedName>
</protein>
<organism evidence="7 8">
    <name type="scientific">Pleodorina starrii</name>
    <dbReference type="NCBI Taxonomy" id="330485"/>
    <lineage>
        <taxon>Eukaryota</taxon>
        <taxon>Viridiplantae</taxon>
        <taxon>Chlorophyta</taxon>
        <taxon>core chlorophytes</taxon>
        <taxon>Chlorophyceae</taxon>
        <taxon>CS clade</taxon>
        <taxon>Chlamydomonadales</taxon>
        <taxon>Volvocaceae</taxon>
        <taxon>Pleodorina</taxon>
    </lineage>
</organism>
<proteinExistence type="predicted"/>
<dbReference type="GO" id="GO:0046872">
    <property type="term" value="F:metal ion binding"/>
    <property type="evidence" value="ECO:0007669"/>
    <property type="project" value="UniProtKB-KW"/>
</dbReference>
<keyword evidence="1" id="KW-0813">Transport</keyword>
<feature type="compositionally biased region" description="Polar residues" evidence="6">
    <location>
        <begin position="297"/>
        <end position="306"/>
    </location>
</feature>
<dbReference type="EMBL" id="BRXU01000003">
    <property type="protein sequence ID" value="GLC49821.1"/>
    <property type="molecule type" value="Genomic_DNA"/>
</dbReference>
<evidence type="ECO:0000313" key="7">
    <source>
        <dbReference type="EMBL" id="GLC49821.1"/>
    </source>
</evidence>
<dbReference type="GO" id="GO:0020037">
    <property type="term" value="F:heme binding"/>
    <property type="evidence" value="ECO:0007669"/>
    <property type="project" value="InterPro"/>
</dbReference>
<evidence type="ECO:0000313" key="8">
    <source>
        <dbReference type="Proteomes" id="UP001165080"/>
    </source>
</evidence>
<feature type="region of interest" description="Disordered" evidence="6">
    <location>
        <begin position="291"/>
        <end position="360"/>
    </location>
</feature>
<accession>A0A9W6BE18</accession>
<dbReference type="Proteomes" id="UP001165080">
    <property type="component" value="Unassembled WGS sequence"/>
</dbReference>
<feature type="compositionally biased region" description="Low complexity" evidence="6">
    <location>
        <begin position="337"/>
        <end position="360"/>
    </location>
</feature>
<keyword evidence="3" id="KW-0479">Metal-binding</keyword>
<evidence type="ECO:0000256" key="4">
    <source>
        <dbReference type="ARBA" id="ARBA00023004"/>
    </source>
</evidence>
<dbReference type="GO" id="GO:0019825">
    <property type="term" value="F:oxygen binding"/>
    <property type="evidence" value="ECO:0007669"/>
    <property type="project" value="InterPro"/>
</dbReference>
<evidence type="ECO:0000256" key="1">
    <source>
        <dbReference type="ARBA" id="ARBA00022448"/>
    </source>
</evidence>
<feature type="compositionally biased region" description="Pro residues" evidence="6">
    <location>
        <begin position="326"/>
        <end position="336"/>
    </location>
</feature>
<feature type="coiled-coil region" evidence="5">
    <location>
        <begin position="213"/>
        <end position="254"/>
    </location>
</feature>
<dbReference type="InterPro" id="IPR001486">
    <property type="entry name" value="Hemoglobin_trunc"/>
</dbReference>
<dbReference type="AlphaFoldDB" id="A0A9W6BE18"/>
<name>A0A9W6BE18_9CHLO</name>
<comment type="caution">
    <text evidence="7">The sequence shown here is derived from an EMBL/GenBank/DDBJ whole genome shotgun (WGS) entry which is preliminary data.</text>
</comment>
<sequence length="360" mass="38120">MTGAFLHTSPARLPPDVSGCRVASATTTKPQRGVEGPNLQTRSPSPSPVQTHLTHAYTCAPAHTHTRTRALAPPQNNHGPLLQRVGGPDVVKKVVELFYKKLYADPRLILFLHDQDVMHLRAKQSAFISWLFGPPNVPYLGRSVRIAHLRIIKQRGFSGDDFDLGMQYFEQAMSELGAPEGIMGEVMRRLRPFKDAFFTPSAKDAEEEGRWVVEEREAAAAEAEAEAAAAAAQEEELRLRERQLQQQMTLAQRAAEAELAAEAEGEGEGEWSADAAVMAAVAASLGASRAATRLPSRGSSAPQQCPFTGGRLSRPGTISASGAAASPPPRTPPTPTPAAAAAAATGPPSTAAASGAASRA</sequence>
<keyword evidence="2" id="KW-0349">Heme</keyword>
<keyword evidence="8" id="KW-1185">Reference proteome</keyword>